<sequence>MRPPTTQRESLSDSEFADRHRAVREAVLTSPRGRLIAAIVDCVETKGYPATTLSDIVARARVSRSTFYEHFANKEHCFVEAVHAGIDILAARINGELAQLPRDADPRAKIASVITTFCETVAAEPGFARLVLVEAFRVERAAEAVRNRAVDRFTDLYRHFHAVARAGDPSVPPVSAELISLIPDAVGERTRRLILTDGPEAVPRSAPLFIAFTTTVLGLD</sequence>
<dbReference type="RefSeq" id="WP_060592952.1">
    <property type="nucleotide sequence ID" value="NZ_CP031418.1"/>
</dbReference>
<dbReference type="PANTHER" id="PTHR30055:SF234">
    <property type="entry name" value="HTH-TYPE TRANSCRIPTIONAL REGULATOR BETI"/>
    <property type="match status" value="1"/>
</dbReference>
<protein>
    <submittedName>
        <fullName evidence="5">Transcriptional regulator BetI</fullName>
    </submittedName>
</protein>
<reference evidence="6" key="1">
    <citation type="submission" date="2015-03" db="EMBL/GenBank/DDBJ databases">
        <authorList>
            <consortium name="Pathogen Informatics"/>
        </authorList>
    </citation>
    <scope>NUCLEOTIDE SEQUENCE [LARGE SCALE GENOMIC DNA]</scope>
    <source>
        <strain evidence="6">NCTC11134</strain>
    </source>
</reference>
<evidence type="ECO:0000313" key="6">
    <source>
        <dbReference type="Proteomes" id="UP000057820"/>
    </source>
</evidence>
<evidence type="ECO:0000313" key="5">
    <source>
        <dbReference type="EMBL" id="CRY78516.1"/>
    </source>
</evidence>
<dbReference type="KEGG" id="nfr:ERS450000_02966"/>
<dbReference type="Gene3D" id="1.10.357.10">
    <property type="entry name" value="Tetracycline Repressor, domain 2"/>
    <property type="match status" value="1"/>
</dbReference>
<gene>
    <name evidence="5" type="ORF">ERS450000_02966</name>
</gene>
<keyword evidence="1" id="KW-0805">Transcription regulation</keyword>
<name>A0A0H5P7L3_NOCFR</name>
<keyword evidence="3" id="KW-0804">Transcription</keyword>
<dbReference type="Proteomes" id="UP000057820">
    <property type="component" value="Chromosome 1"/>
</dbReference>
<dbReference type="GO" id="GO:0000976">
    <property type="term" value="F:transcription cis-regulatory region binding"/>
    <property type="evidence" value="ECO:0007669"/>
    <property type="project" value="TreeGrafter"/>
</dbReference>
<organism evidence="5 6">
    <name type="scientific">Nocardia farcinica</name>
    <dbReference type="NCBI Taxonomy" id="37329"/>
    <lineage>
        <taxon>Bacteria</taxon>
        <taxon>Bacillati</taxon>
        <taxon>Actinomycetota</taxon>
        <taxon>Actinomycetes</taxon>
        <taxon>Mycobacteriales</taxon>
        <taxon>Nocardiaceae</taxon>
        <taxon>Nocardia</taxon>
    </lineage>
</organism>
<dbReference type="InterPro" id="IPR050109">
    <property type="entry name" value="HTH-type_TetR-like_transc_reg"/>
</dbReference>
<dbReference type="InterPro" id="IPR001647">
    <property type="entry name" value="HTH_TetR"/>
</dbReference>
<feature type="DNA-binding region" description="H-T-H motif" evidence="4">
    <location>
        <begin position="52"/>
        <end position="71"/>
    </location>
</feature>
<dbReference type="AlphaFoldDB" id="A0A0H5P7L3"/>
<dbReference type="SUPFAM" id="SSF46689">
    <property type="entry name" value="Homeodomain-like"/>
    <property type="match status" value="1"/>
</dbReference>
<dbReference type="PROSITE" id="PS50977">
    <property type="entry name" value="HTH_TETR_2"/>
    <property type="match status" value="1"/>
</dbReference>
<evidence type="ECO:0000256" key="1">
    <source>
        <dbReference type="ARBA" id="ARBA00023015"/>
    </source>
</evidence>
<proteinExistence type="predicted"/>
<accession>A0A0H5P7L3</accession>
<dbReference type="GO" id="GO:0003700">
    <property type="term" value="F:DNA-binding transcription factor activity"/>
    <property type="evidence" value="ECO:0007669"/>
    <property type="project" value="TreeGrafter"/>
</dbReference>
<evidence type="ECO:0000256" key="3">
    <source>
        <dbReference type="ARBA" id="ARBA00023163"/>
    </source>
</evidence>
<dbReference type="Pfam" id="PF00440">
    <property type="entry name" value="TetR_N"/>
    <property type="match status" value="1"/>
</dbReference>
<dbReference type="EMBL" id="LN868938">
    <property type="protein sequence ID" value="CRY78516.1"/>
    <property type="molecule type" value="Genomic_DNA"/>
</dbReference>
<keyword evidence="2 4" id="KW-0238">DNA-binding</keyword>
<dbReference type="PRINTS" id="PR00455">
    <property type="entry name" value="HTHTETR"/>
</dbReference>
<evidence type="ECO:0000256" key="4">
    <source>
        <dbReference type="PROSITE-ProRule" id="PRU00335"/>
    </source>
</evidence>
<dbReference type="InterPro" id="IPR009057">
    <property type="entry name" value="Homeodomain-like_sf"/>
</dbReference>
<dbReference type="PANTHER" id="PTHR30055">
    <property type="entry name" value="HTH-TYPE TRANSCRIPTIONAL REGULATOR RUTR"/>
    <property type="match status" value="1"/>
</dbReference>
<evidence type="ECO:0000256" key="2">
    <source>
        <dbReference type="ARBA" id="ARBA00023125"/>
    </source>
</evidence>